<dbReference type="Proteomes" id="UP000050741">
    <property type="component" value="Unassembled WGS sequence"/>
</dbReference>
<feature type="compositionally biased region" description="Basic and acidic residues" evidence="1">
    <location>
        <begin position="129"/>
        <end position="138"/>
    </location>
</feature>
<keyword evidence="3" id="KW-1185">Reference proteome</keyword>
<name>A0A183BKT3_GLOPA</name>
<evidence type="ECO:0000256" key="1">
    <source>
        <dbReference type="SAM" id="MobiDB-lite"/>
    </source>
</evidence>
<evidence type="ECO:0000313" key="3">
    <source>
        <dbReference type="Proteomes" id="UP000050741"/>
    </source>
</evidence>
<feature type="region of interest" description="Disordered" evidence="1">
    <location>
        <begin position="107"/>
        <end position="159"/>
    </location>
</feature>
<proteinExistence type="predicted"/>
<reference evidence="3" key="2">
    <citation type="submission" date="2014-05" db="EMBL/GenBank/DDBJ databases">
        <title>The genome and life-stage specific transcriptomes of Globodera pallida elucidate key aspects of plant parasitism by a cyst nematode.</title>
        <authorList>
            <person name="Cotton J.A."/>
            <person name="Lilley C.J."/>
            <person name="Jones L.M."/>
            <person name="Kikuchi T."/>
            <person name="Reid A.J."/>
            <person name="Thorpe P."/>
            <person name="Tsai I.J."/>
            <person name="Beasley H."/>
            <person name="Blok V."/>
            <person name="Cock P.J.A."/>
            <person name="Van den Akker S.E."/>
            <person name="Holroyd N."/>
            <person name="Hunt M."/>
            <person name="Mantelin S."/>
            <person name="Naghra H."/>
            <person name="Pain A."/>
            <person name="Palomares-Rius J.E."/>
            <person name="Zarowiecki M."/>
            <person name="Berriman M."/>
            <person name="Jones J.T."/>
            <person name="Urwin P.E."/>
        </authorList>
    </citation>
    <scope>NUCLEOTIDE SEQUENCE [LARGE SCALE GENOMIC DNA]</scope>
    <source>
        <strain evidence="3">Lindley</strain>
    </source>
</reference>
<feature type="compositionally biased region" description="Basic residues" evidence="1">
    <location>
        <begin position="109"/>
        <end position="118"/>
    </location>
</feature>
<keyword evidence="2" id="KW-0472">Membrane</keyword>
<accession>A0A183BKT3</accession>
<reference evidence="3" key="1">
    <citation type="submission" date="2013-12" db="EMBL/GenBank/DDBJ databases">
        <authorList>
            <person name="Aslett M."/>
        </authorList>
    </citation>
    <scope>NUCLEOTIDE SEQUENCE [LARGE SCALE GENOMIC DNA]</scope>
    <source>
        <strain evidence="3">Lindley</strain>
    </source>
</reference>
<keyword evidence="2" id="KW-0812">Transmembrane</keyword>
<feature type="transmembrane region" description="Helical" evidence="2">
    <location>
        <begin position="71"/>
        <end position="94"/>
    </location>
</feature>
<evidence type="ECO:0000313" key="4">
    <source>
        <dbReference type="WBParaSite" id="GPLIN_000121400"/>
    </source>
</evidence>
<sequence>MTDILAQRDSTGIYYEPYERDFKLCIHEEPDVQGRNERYEFRCDSQLSCCGRVCCVPAAAAGAGTILGLPWWLFLLLPLLLLLLLLAALAYLLYRLCRKKRGEKEVVKRSTRTSRHATRPYQSEAGYRSIDRAGDDRGGGLLRQSDVEAEPNGHAKLVDDQRIESGFDRPYRRSFHEEETFEEEFHEEIEMELPSLPLPKKEELKPLVYPKSPPASLPPTRRVVVPSPLEEYDVPTPQPIRAVERELPGSHQSLTTMCRQSESPQRAQHGFYRPVLPDQVEELQLNMPHRVQPQFGDTQELLGRGMQPVPKSVDIAEPLQAEMMYVRPSFDNIPSY</sequence>
<evidence type="ECO:0000256" key="2">
    <source>
        <dbReference type="SAM" id="Phobius"/>
    </source>
</evidence>
<keyword evidence="2" id="KW-1133">Transmembrane helix</keyword>
<organism evidence="3 4">
    <name type="scientific">Globodera pallida</name>
    <name type="common">Potato cyst nematode worm</name>
    <name type="synonym">Heterodera pallida</name>
    <dbReference type="NCBI Taxonomy" id="36090"/>
    <lineage>
        <taxon>Eukaryota</taxon>
        <taxon>Metazoa</taxon>
        <taxon>Ecdysozoa</taxon>
        <taxon>Nematoda</taxon>
        <taxon>Chromadorea</taxon>
        <taxon>Rhabditida</taxon>
        <taxon>Tylenchina</taxon>
        <taxon>Tylenchomorpha</taxon>
        <taxon>Tylenchoidea</taxon>
        <taxon>Heteroderidae</taxon>
        <taxon>Heteroderinae</taxon>
        <taxon>Globodera</taxon>
    </lineage>
</organism>
<dbReference type="AlphaFoldDB" id="A0A183BKT3"/>
<dbReference type="WBParaSite" id="GPLIN_000121400">
    <property type="protein sequence ID" value="GPLIN_000121400"/>
    <property type="gene ID" value="GPLIN_000121400"/>
</dbReference>
<reference evidence="4" key="3">
    <citation type="submission" date="2016-06" db="UniProtKB">
        <authorList>
            <consortium name="WormBaseParasite"/>
        </authorList>
    </citation>
    <scope>IDENTIFICATION</scope>
</reference>
<protein>
    <submittedName>
        <fullName evidence="4">CX domain-containing protein</fullName>
    </submittedName>
</protein>